<dbReference type="InParanoid" id="F7W6I6"/>
<dbReference type="VEuPathDB" id="FungiDB:SMAC_06343"/>
<dbReference type="OrthoDB" id="4585237at2759"/>
<dbReference type="AlphaFoldDB" id="F7W6I6"/>
<gene>
    <name evidence="1" type="ORF">SMAC_06343</name>
</gene>
<dbReference type="eggNOG" id="ENOG502SNQY">
    <property type="taxonomic scope" value="Eukaryota"/>
</dbReference>
<evidence type="ECO:0000313" key="2">
    <source>
        <dbReference type="Proteomes" id="UP000001881"/>
    </source>
</evidence>
<reference evidence="1 2" key="1">
    <citation type="journal article" date="2010" name="PLoS Genet.">
        <title>De novo assembly of a 40 Mb eukaryotic genome from short sequence reads: Sordaria macrospora, a model organism for fungal morphogenesis.</title>
        <authorList>
            <person name="Nowrousian M."/>
            <person name="Stajich J."/>
            <person name="Chu M."/>
            <person name="Engh I."/>
            <person name="Espagne E."/>
            <person name="Halliday K."/>
            <person name="Kamerewerd J."/>
            <person name="Kempken F."/>
            <person name="Knab B."/>
            <person name="Kuo H.C."/>
            <person name="Osiewacz H.D."/>
            <person name="Poeggeler S."/>
            <person name="Read N."/>
            <person name="Seiler S."/>
            <person name="Smith K."/>
            <person name="Zickler D."/>
            <person name="Kueck U."/>
            <person name="Freitag M."/>
        </authorList>
    </citation>
    <scope>NUCLEOTIDE SEQUENCE [LARGE SCALE GENOMIC DNA]</scope>
    <source>
        <strain evidence="2">ATCC MYA-333 / DSM 997 / K(L3346) / K-hell</strain>
        <tissue evidence="1">Mycelium</tissue>
    </source>
</reference>
<protein>
    <submittedName>
        <fullName evidence="1">WGS project CABT00000000 data, contig 2.34</fullName>
    </submittedName>
</protein>
<dbReference type="EMBL" id="CABT02000034">
    <property type="protein sequence ID" value="CCC13125.1"/>
    <property type="molecule type" value="Genomic_DNA"/>
</dbReference>
<proteinExistence type="predicted"/>
<dbReference type="Proteomes" id="UP000001881">
    <property type="component" value="Unassembled WGS sequence"/>
</dbReference>
<keyword evidence="2" id="KW-1185">Reference proteome</keyword>
<dbReference type="HOGENOM" id="CLU_1723470_0_0_1"/>
<evidence type="ECO:0000313" key="1">
    <source>
        <dbReference type="EMBL" id="CCC13125.1"/>
    </source>
</evidence>
<accession>F7W6I6</accession>
<comment type="caution">
    <text evidence="1">The sequence shown here is derived from an EMBL/GenBank/DDBJ whole genome shotgun (WGS) entry which is preliminary data.</text>
</comment>
<organism evidence="1 2">
    <name type="scientific">Sordaria macrospora (strain ATCC MYA-333 / DSM 997 / K(L3346) / K-hell)</name>
    <dbReference type="NCBI Taxonomy" id="771870"/>
    <lineage>
        <taxon>Eukaryota</taxon>
        <taxon>Fungi</taxon>
        <taxon>Dikarya</taxon>
        <taxon>Ascomycota</taxon>
        <taxon>Pezizomycotina</taxon>
        <taxon>Sordariomycetes</taxon>
        <taxon>Sordariomycetidae</taxon>
        <taxon>Sordariales</taxon>
        <taxon>Sordariaceae</taxon>
        <taxon>Sordaria</taxon>
    </lineage>
</organism>
<sequence length="152" mass="16921">MTEFLSMIRLCSVIADAGENSNFQDLAKQGYSDSMKKMTAKTKAEVERKGFVLKPEQERLVEGFLESLGRLRVGRTVVMEGEEKEDLQMRILEGLQGAARKGRVSPAQAFQELTNLYSLIINAANADLPLTLTLQITGPRSFSCTSFSWNLL</sequence>
<name>F7W6I6_SORMK</name>
<dbReference type="STRING" id="771870.F7W6I6"/>